<accession>A0ACA9LQ43</accession>
<dbReference type="Proteomes" id="UP000789366">
    <property type="component" value="Unassembled WGS sequence"/>
</dbReference>
<gene>
    <name evidence="1" type="ORF">SPELUC_LOCUS4851</name>
</gene>
<evidence type="ECO:0000313" key="1">
    <source>
        <dbReference type="EMBL" id="CAG8542176.1"/>
    </source>
</evidence>
<dbReference type="EMBL" id="CAJVPW010004555">
    <property type="protein sequence ID" value="CAG8542176.1"/>
    <property type="molecule type" value="Genomic_DNA"/>
</dbReference>
<organism evidence="1 2">
    <name type="scientific">Cetraspora pellucida</name>
    <dbReference type="NCBI Taxonomy" id="1433469"/>
    <lineage>
        <taxon>Eukaryota</taxon>
        <taxon>Fungi</taxon>
        <taxon>Fungi incertae sedis</taxon>
        <taxon>Mucoromycota</taxon>
        <taxon>Glomeromycotina</taxon>
        <taxon>Glomeromycetes</taxon>
        <taxon>Diversisporales</taxon>
        <taxon>Gigasporaceae</taxon>
        <taxon>Cetraspora</taxon>
    </lineage>
</organism>
<keyword evidence="2" id="KW-1185">Reference proteome</keyword>
<evidence type="ECO:0000313" key="2">
    <source>
        <dbReference type="Proteomes" id="UP000789366"/>
    </source>
</evidence>
<proteinExistence type="predicted"/>
<comment type="caution">
    <text evidence="1">The sequence shown here is derived from an EMBL/GenBank/DDBJ whole genome shotgun (WGS) entry which is preliminary data.</text>
</comment>
<sequence>MNDIQEKKYILMTLKEEWKKTEKNLATRKFLTVAHLVITIIIGVFLLLIEKHKDANKLLNIITTSVTAIGVIIALLKIIGEYALSNKDNIKTLIQATRTVNNRDAFIQMLISISDNHLKQIKTEDHNLYLEFLKCINELIKHERNIGILLAILTSCYVIVLATISILTNINY</sequence>
<protein>
    <submittedName>
        <fullName evidence="1">13870_t:CDS:1</fullName>
    </submittedName>
</protein>
<name>A0ACA9LQ43_9GLOM</name>
<reference evidence="1" key="1">
    <citation type="submission" date="2021-06" db="EMBL/GenBank/DDBJ databases">
        <authorList>
            <person name="Kallberg Y."/>
            <person name="Tangrot J."/>
            <person name="Rosling A."/>
        </authorList>
    </citation>
    <scope>NUCLEOTIDE SEQUENCE</scope>
    <source>
        <strain evidence="1">28 12/20/2015</strain>
    </source>
</reference>